<keyword evidence="2" id="KW-1185">Reference proteome</keyword>
<name>A0A9N9DZE0_9GLOM</name>
<dbReference type="EMBL" id="CAJVPJ010004915">
    <property type="protein sequence ID" value="CAG8656779.1"/>
    <property type="molecule type" value="Genomic_DNA"/>
</dbReference>
<feature type="non-terminal residue" evidence="1">
    <location>
        <position position="1"/>
    </location>
</feature>
<reference evidence="1" key="1">
    <citation type="submission" date="2021-06" db="EMBL/GenBank/DDBJ databases">
        <authorList>
            <person name="Kallberg Y."/>
            <person name="Tangrot J."/>
            <person name="Rosling A."/>
        </authorList>
    </citation>
    <scope>NUCLEOTIDE SEQUENCE</scope>
    <source>
        <strain evidence="1">IA702</strain>
    </source>
</reference>
<evidence type="ECO:0000313" key="1">
    <source>
        <dbReference type="EMBL" id="CAG8656779.1"/>
    </source>
</evidence>
<sequence length="87" mass="10106">MAIPSVPFATGNMRRAFLVNINNMPAEMWLDGQPQNKYVVKRYVKRNLDRQHLHRIDIQMLVLARKILMNFKADLADCTCNDAALLY</sequence>
<protein>
    <submittedName>
        <fullName evidence="1">6154_t:CDS:1</fullName>
    </submittedName>
</protein>
<comment type="caution">
    <text evidence="1">The sequence shown here is derived from an EMBL/GenBank/DDBJ whole genome shotgun (WGS) entry which is preliminary data.</text>
</comment>
<dbReference type="Proteomes" id="UP000789572">
    <property type="component" value="Unassembled WGS sequence"/>
</dbReference>
<accession>A0A9N9DZE0</accession>
<gene>
    <name evidence="1" type="ORF">POCULU_LOCUS10243</name>
</gene>
<dbReference type="AlphaFoldDB" id="A0A9N9DZE0"/>
<evidence type="ECO:0000313" key="2">
    <source>
        <dbReference type="Proteomes" id="UP000789572"/>
    </source>
</evidence>
<proteinExistence type="predicted"/>
<organism evidence="1 2">
    <name type="scientific">Paraglomus occultum</name>
    <dbReference type="NCBI Taxonomy" id="144539"/>
    <lineage>
        <taxon>Eukaryota</taxon>
        <taxon>Fungi</taxon>
        <taxon>Fungi incertae sedis</taxon>
        <taxon>Mucoromycota</taxon>
        <taxon>Glomeromycotina</taxon>
        <taxon>Glomeromycetes</taxon>
        <taxon>Paraglomerales</taxon>
        <taxon>Paraglomeraceae</taxon>
        <taxon>Paraglomus</taxon>
    </lineage>
</organism>